<name>A0A5B7CJQ9_PORTR</name>
<dbReference type="AlphaFoldDB" id="A0A5B7CJQ9"/>
<keyword evidence="3" id="KW-1185">Reference proteome</keyword>
<proteinExistence type="predicted"/>
<evidence type="ECO:0000256" key="1">
    <source>
        <dbReference type="SAM" id="MobiDB-lite"/>
    </source>
</evidence>
<evidence type="ECO:0000313" key="3">
    <source>
        <dbReference type="Proteomes" id="UP000324222"/>
    </source>
</evidence>
<sequence>MAPTLHPEKGQKRKRMDDDAIGGCKSQTGLTGGESHITPTPHSRKVSIQKPFALSPRLFFKGL</sequence>
<reference evidence="2 3" key="1">
    <citation type="submission" date="2019-05" db="EMBL/GenBank/DDBJ databases">
        <title>Another draft genome of Portunus trituberculatus and its Hox gene families provides insights of decapod evolution.</title>
        <authorList>
            <person name="Jeong J.-H."/>
            <person name="Song I."/>
            <person name="Kim S."/>
            <person name="Choi T."/>
            <person name="Kim D."/>
            <person name="Ryu S."/>
            <person name="Kim W."/>
        </authorList>
    </citation>
    <scope>NUCLEOTIDE SEQUENCE [LARGE SCALE GENOMIC DNA]</scope>
    <source>
        <tissue evidence="2">Muscle</tissue>
    </source>
</reference>
<organism evidence="2 3">
    <name type="scientific">Portunus trituberculatus</name>
    <name type="common">Swimming crab</name>
    <name type="synonym">Neptunus trituberculatus</name>
    <dbReference type="NCBI Taxonomy" id="210409"/>
    <lineage>
        <taxon>Eukaryota</taxon>
        <taxon>Metazoa</taxon>
        <taxon>Ecdysozoa</taxon>
        <taxon>Arthropoda</taxon>
        <taxon>Crustacea</taxon>
        <taxon>Multicrustacea</taxon>
        <taxon>Malacostraca</taxon>
        <taxon>Eumalacostraca</taxon>
        <taxon>Eucarida</taxon>
        <taxon>Decapoda</taxon>
        <taxon>Pleocyemata</taxon>
        <taxon>Brachyura</taxon>
        <taxon>Eubrachyura</taxon>
        <taxon>Portunoidea</taxon>
        <taxon>Portunidae</taxon>
        <taxon>Portuninae</taxon>
        <taxon>Portunus</taxon>
    </lineage>
</organism>
<dbReference type="Proteomes" id="UP000324222">
    <property type="component" value="Unassembled WGS sequence"/>
</dbReference>
<feature type="region of interest" description="Disordered" evidence="1">
    <location>
        <begin position="1"/>
        <end position="45"/>
    </location>
</feature>
<comment type="caution">
    <text evidence="2">The sequence shown here is derived from an EMBL/GenBank/DDBJ whole genome shotgun (WGS) entry which is preliminary data.</text>
</comment>
<evidence type="ECO:0000313" key="2">
    <source>
        <dbReference type="EMBL" id="MPC08964.1"/>
    </source>
</evidence>
<feature type="compositionally biased region" description="Basic and acidic residues" evidence="1">
    <location>
        <begin position="1"/>
        <end position="18"/>
    </location>
</feature>
<accession>A0A5B7CJQ9</accession>
<protein>
    <submittedName>
        <fullName evidence="2">Uncharacterized protein</fullName>
    </submittedName>
</protein>
<dbReference type="EMBL" id="VSRR010000050">
    <property type="protein sequence ID" value="MPC08964.1"/>
    <property type="molecule type" value="Genomic_DNA"/>
</dbReference>
<gene>
    <name evidence="2" type="ORF">E2C01_001563</name>
</gene>